<accession>A0A1Q8ZMT6</accession>
<dbReference type="Gene3D" id="1.10.238.10">
    <property type="entry name" value="EF-hand"/>
    <property type="match status" value="1"/>
</dbReference>
<feature type="region of interest" description="Disordered" evidence="1">
    <location>
        <begin position="71"/>
        <end position="92"/>
    </location>
</feature>
<feature type="compositionally biased region" description="Polar residues" evidence="1">
    <location>
        <begin position="77"/>
        <end position="89"/>
    </location>
</feature>
<feature type="region of interest" description="Disordered" evidence="1">
    <location>
        <begin position="33"/>
        <end position="55"/>
    </location>
</feature>
<evidence type="ECO:0000313" key="3">
    <source>
        <dbReference type="EMBL" id="OLP43088.1"/>
    </source>
</evidence>
<evidence type="ECO:0000256" key="1">
    <source>
        <dbReference type="SAM" id="MobiDB-lite"/>
    </source>
</evidence>
<feature type="compositionally biased region" description="Polar residues" evidence="1">
    <location>
        <begin position="38"/>
        <end position="55"/>
    </location>
</feature>
<dbReference type="InterPro" id="IPR018247">
    <property type="entry name" value="EF_Hand_1_Ca_BS"/>
</dbReference>
<keyword evidence="4" id="KW-1185">Reference proteome</keyword>
<feature type="domain" description="EF-hand" evidence="2">
    <location>
        <begin position="85"/>
        <end position="111"/>
    </location>
</feature>
<reference evidence="3 4" key="1">
    <citation type="submission" date="2016-09" db="EMBL/GenBank/DDBJ databases">
        <title>Rhizobium oryziradicis sp. nov., isolated from the root of rice.</title>
        <authorList>
            <person name="Zhao J."/>
            <person name="Zhang X."/>
        </authorList>
    </citation>
    <scope>NUCLEOTIDE SEQUENCE [LARGE SCALE GENOMIC DNA]</scope>
    <source>
        <strain evidence="3 4">N19</strain>
    </source>
</reference>
<dbReference type="OrthoDB" id="8305448at2"/>
<comment type="caution">
    <text evidence="3">The sequence shown here is derived from an EMBL/GenBank/DDBJ whole genome shotgun (WGS) entry which is preliminary data.</text>
</comment>
<protein>
    <recommendedName>
        <fullName evidence="2">EF-hand domain-containing protein</fullName>
    </recommendedName>
</protein>
<dbReference type="AlphaFoldDB" id="A0A1Q8ZMT6"/>
<dbReference type="PROSITE" id="PS50222">
    <property type="entry name" value="EF_HAND_2"/>
    <property type="match status" value="1"/>
</dbReference>
<sequence length="215" mass="22419">MTSVSSTASSALAQYISSTSALDTNGDGVVSAEELAASTRTQDPTVSSDNAAKSVASQLSNDMMSMIMAKREASSADGASQNSRFQAMDTNGDGKVSEQEFAAARPHGMSEAAADKHFEKLDKDKTGSLTEAQLEAHNGHHVHSKGKLQDLEGLSSVLSKDKDGESDTVSLDDVLNQMSSVIAAYRAASDTDDETGEAKATLAQTTTAPKQTIIV</sequence>
<dbReference type="STRING" id="1867956.BJF95_19315"/>
<dbReference type="RefSeq" id="WP_075640419.1">
    <property type="nucleotide sequence ID" value="NZ_MKIM01000028.1"/>
</dbReference>
<organism evidence="3 4">
    <name type="scientific">Rhizobium oryziradicis</name>
    <dbReference type="NCBI Taxonomy" id="1867956"/>
    <lineage>
        <taxon>Bacteria</taxon>
        <taxon>Pseudomonadati</taxon>
        <taxon>Pseudomonadota</taxon>
        <taxon>Alphaproteobacteria</taxon>
        <taxon>Hyphomicrobiales</taxon>
        <taxon>Rhizobiaceae</taxon>
        <taxon>Rhizobium/Agrobacterium group</taxon>
        <taxon>Rhizobium</taxon>
    </lineage>
</organism>
<name>A0A1Q8ZMT6_9HYPH</name>
<dbReference type="InterPro" id="IPR011992">
    <property type="entry name" value="EF-hand-dom_pair"/>
</dbReference>
<proteinExistence type="predicted"/>
<evidence type="ECO:0000259" key="2">
    <source>
        <dbReference type="PROSITE" id="PS50222"/>
    </source>
</evidence>
<dbReference type="Proteomes" id="UP000186894">
    <property type="component" value="Unassembled WGS sequence"/>
</dbReference>
<dbReference type="InterPro" id="IPR002048">
    <property type="entry name" value="EF_hand_dom"/>
</dbReference>
<evidence type="ECO:0000313" key="4">
    <source>
        <dbReference type="Proteomes" id="UP000186894"/>
    </source>
</evidence>
<dbReference type="GO" id="GO:0005509">
    <property type="term" value="F:calcium ion binding"/>
    <property type="evidence" value="ECO:0007669"/>
    <property type="project" value="InterPro"/>
</dbReference>
<dbReference type="PROSITE" id="PS00018">
    <property type="entry name" value="EF_HAND_1"/>
    <property type="match status" value="2"/>
</dbReference>
<gene>
    <name evidence="3" type="ORF">BJF95_19315</name>
</gene>
<dbReference type="EMBL" id="MKIM01000028">
    <property type="protein sequence ID" value="OLP43088.1"/>
    <property type="molecule type" value="Genomic_DNA"/>
</dbReference>
<dbReference type="SUPFAM" id="SSF47473">
    <property type="entry name" value="EF-hand"/>
    <property type="match status" value="1"/>
</dbReference>
<dbReference type="Pfam" id="PF13202">
    <property type="entry name" value="EF-hand_5"/>
    <property type="match status" value="2"/>
</dbReference>